<evidence type="ECO:0000256" key="1">
    <source>
        <dbReference type="SAM" id="MobiDB-lite"/>
    </source>
</evidence>
<organism evidence="2 3">
    <name type="scientific">Stephania cephalantha</name>
    <dbReference type="NCBI Taxonomy" id="152367"/>
    <lineage>
        <taxon>Eukaryota</taxon>
        <taxon>Viridiplantae</taxon>
        <taxon>Streptophyta</taxon>
        <taxon>Embryophyta</taxon>
        <taxon>Tracheophyta</taxon>
        <taxon>Spermatophyta</taxon>
        <taxon>Magnoliopsida</taxon>
        <taxon>Ranunculales</taxon>
        <taxon>Menispermaceae</taxon>
        <taxon>Menispermoideae</taxon>
        <taxon>Cissampelideae</taxon>
        <taxon>Stephania</taxon>
    </lineage>
</organism>
<accession>A0AAP0KTT6</accession>
<reference evidence="2 3" key="1">
    <citation type="submission" date="2024-01" db="EMBL/GenBank/DDBJ databases">
        <title>Genome assemblies of Stephania.</title>
        <authorList>
            <person name="Yang L."/>
        </authorList>
    </citation>
    <scope>NUCLEOTIDE SEQUENCE [LARGE SCALE GENOMIC DNA]</scope>
    <source>
        <strain evidence="2">JXDWG</strain>
        <tissue evidence="2">Leaf</tissue>
    </source>
</reference>
<feature type="compositionally biased region" description="Basic and acidic residues" evidence="1">
    <location>
        <begin position="87"/>
        <end position="106"/>
    </location>
</feature>
<proteinExistence type="predicted"/>
<sequence length="121" mass="12472">MLAVGDTETVVPGIRTPARSSQTAAPAGSAARGSGGGAAAVTAPAAASARAAAEARDGDAGNGVEQRRGGALPDRLIPDEAQQQWTRSRDFDEARRRDGGERRRSWDLGCYSRVSGAHIEA</sequence>
<protein>
    <submittedName>
        <fullName evidence="2">Uncharacterized protein</fullName>
    </submittedName>
</protein>
<feature type="compositionally biased region" description="Low complexity" evidence="1">
    <location>
        <begin position="23"/>
        <end position="32"/>
    </location>
</feature>
<feature type="region of interest" description="Disordered" evidence="1">
    <location>
        <begin position="1"/>
        <end position="106"/>
    </location>
</feature>
<keyword evidence="3" id="KW-1185">Reference proteome</keyword>
<feature type="compositionally biased region" description="Low complexity" evidence="1">
    <location>
        <begin position="39"/>
        <end position="52"/>
    </location>
</feature>
<dbReference type="AlphaFoldDB" id="A0AAP0KTT6"/>
<dbReference type="EMBL" id="JBBNAG010000002">
    <property type="protein sequence ID" value="KAK9158608.1"/>
    <property type="molecule type" value="Genomic_DNA"/>
</dbReference>
<evidence type="ECO:0000313" key="2">
    <source>
        <dbReference type="EMBL" id="KAK9158608.1"/>
    </source>
</evidence>
<dbReference type="Proteomes" id="UP001419268">
    <property type="component" value="Unassembled WGS sequence"/>
</dbReference>
<evidence type="ECO:0000313" key="3">
    <source>
        <dbReference type="Proteomes" id="UP001419268"/>
    </source>
</evidence>
<gene>
    <name evidence="2" type="ORF">Scep_005182</name>
</gene>
<name>A0AAP0KTT6_9MAGN</name>
<comment type="caution">
    <text evidence="2">The sequence shown here is derived from an EMBL/GenBank/DDBJ whole genome shotgun (WGS) entry which is preliminary data.</text>
</comment>